<feature type="region of interest" description="Disordered" evidence="1">
    <location>
        <begin position="45"/>
        <end position="76"/>
    </location>
</feature>
<accession>A0A240UCK1</accession>
<evidence type="ECO:0000313" key="2">
    <source>
        <dbReference type="EMBL" id="ART58750.1"/>
    </source>
</evidence>
<feature type="compositionally biased region" description="Basic and acidic residues" evidence="1">
    <location>
        <begin position="56"/>
        <end position="68"/>
    </location>
</feature>
<name>A0A240TS05_9BURK</name>
<proteinExistence type="predicted"/>
<accession>A0A240TS05</accession>
<reference evidence="2" key="1">
    <citation type="submission" date="2017-05" db="EMBL/GenBank/DDBJ databases">
        <title>Polyphasic characterization of four soil-derived phenanthrene-degrading Acidovorax strains and proposal of Acidovorax phenanthrenivorans sp. nov.</title>
        <authorList>
            <person name="Singleton D."/>
            <person name="Lee J."/>
            <person name="Dickey A.N."/>
            <person name="Stroud A."/>
            <person name="Scholl E.H."/>
            <person name="Wright F.A."/>
            <person name="Aitken M.D."/>
        </authorList>
    </citation>
    <scope>NUCLEOTIDE SEQUENCE</scope>
    <source>
        <strain evidence="2">P4</strain>
    </source>
</reference>
<dbReference type="Proteomes" id="UP000194440">
    <property type="component" value="Chromosome"/>
</dbReference>
<sequence length="144" mass="15797">MRTHLNPRRIRAIAWMVLGVWFFALAAGMANACLLESPEPHHYASGYEHGNGHSHGGHEGAHEKHEEGSQDPSKAPCLKLCGEVNQSAMQKTPTFAFDLIGLPPPSYTAWEPAPALALRAILLRSPQRAHPQPPAWLLFARLAL</sequence>
<organism evidence="2 3">
    <name type="scientific">Acidovorax carolinensis</name>
    <dbReference type="NCBI Taxonomy" id="553814"/>
    <lineage>
        <taxon>Bacteria</taxon>
        <taxon>Pseudomonadati</taxon>
        <taxon>Pseudomonadota</taxon>
        <taxon>Betaproteobacteria</taxon>
        <taxon>Burkholderiales</taxon>
        <taxon>Comamonadaceae</taxon>
        <taxon>Acidovorax</taxon>
    </lineage>
</organism>
<dbReference type="KEGG" id="acip:CBP36_07675"/>
<protein>
    <submittedName>
        <fullName evidence="2">Uncharacterized protein</fullName>
    </submittedName>
</protein>
<evidence type="ECO:0000313" key="3">
    <source>
        <dbReference type="Proteomes" id="UP000194440"/>
    </source>
</evidence>
<evidence type="ECO:0000256" key="1">
    <source>
        <dbReference type="SAM" id="MobiDB-lite"/>
    </source>
</evidence>
<keyword evidence="3" id="KW-1185">Reference proteome</keyword>
<dbReference type="KEGG" id="acid:CBP33_07105"/>
<dbReference type="KEGG" id="acis:CBP35_11255"/>
<gene>
    <name evidence="2" type="ORF">CBP36_07675</name>
</gene>
<dbReference type="EMBL" id="CP021366">
    <property type="protein sequence ID" value="ART58750.1"/>
    <property type="molecule type" value="Genomic_DNA"/>
</dbReference>
<dbReference type="AlphaFoldDB" id="A0A240TS05"/>